<name>A0ABS5BNX2_9BACT</name>
<dbReference type="RefSeq" id="WP_210653505.1">
    <property type="nucleotide sequence ID" value="NZ_JAGKQQ010000001.1"/>
</dbReference>
<dbReference type="EMBL" id="JAGKQQ010000001">
    <property type="protein sequence ID" value="MBP3955428.1"/>
    <property type="molecule type" value="Genomic_DNA"/>
</dbReference>
<proteinExistence type="predicted"/>
<organism evidence="1 2">
    <name type="scientific">Gemmata palustris</name>
    <dbReference type="NCBI Taxonomy" id="2822762"/>
    <lineage>
        <taxon>Bacteria</taxon>
        <taxon>Pseudomonadati</taxon>
        <taxon>Planctomycetota</taxon>
        <taxon>Planctomycetia</taxon>
        <taxon>Gemmatales</taxon>
        <taxon>Gemmataceae</taxon>
        <taxon>Gemmata</taxon>
    </lineage>
</organism>
<gene>
    <name evidence="1" type="ORF">J8F10_09055</name>
</gene>
<evidence type="ECO:0000313" key="2">
    <source>
        <dbReference type="Proteomes" id="UP000676565"/>
    </source>
</evidence>
<protein>
    <submittedName>
        <fullName evidence="1">Uncharacterized protein</fullName>
    </submittedName>
</protein>
<sequence>MTGWREREAELRELVASGMTDAAIADHYGLLDPSAISNARRALGIKTTQRPMFPTPEPEPGPQPISIYTDEHGRTIRVYPARYAVGMQPFTVRPGRRRS</sequence>
<evidence type="ECO:0000313" key="1">
    <source>
        <dbReference type="EMBL" id="MBP3955428.1"/>
    </source>
</evidence>
<keyword evidence="2" id="KW-1185">Reference proteome</keyword>
<reference evidence="1 2" key="1">
    <citation type="submission" date="2021-04" db="EMBL/GenBank/DDBJ databases">
        <authorList>
            <person name="Ivanova A."/>
        </authorList>
    </citation>
    <scope>NUCLEOTIDE SEQUENCE [LARGE SCALE GENOMIC DNA]</scope>
    <source>
        <strain evidence="1 2">G18</strain>
    </source>
</reference>
<comment type="caution">
    <text evidence="1">The sequence shown here is derived from an EMBL/GenBank/DDBJ whole genome shotgun (WGS) entry which is preliminary data.</text>
</comment>
<accession>A0ABS5BNX2</accession>
<dbReference type="Proteomes" id="UP000676565">
    <property type="component" value="Unassembled WGS sequence"/>
</dbReference>